<accession>Q5JMV2</accession>
<organism evidence="2">
    <name type="scientific">Oryza sativa subsp. japonica</name>
    <name type="common">Rice</name>
    <dbReference type="NCBI Taxonomy" id="39947"/>
    <lineage>
        <taxon>Eukaryota</taxon>
        <taxon>Viridiplantae</taxon>
        <taxon>Streptophyta</taxon>
        <taxon>Embryophyta</taxon>
        <taxon>Tracheophyta</taxon>
        <taxon>Spermatophyta</taxon>
        <taxon>Magnoliopsida</taxon>
        <taxon>Liliopsida</taxon>
        <taxon>Poales</taxon>
        <taxon>Poaceae</taxon>
        <taxon>BOP clade</taxon>
        <taxon>Oryzoideae</taxon>
        <taxon>Oryzeae</taxon>
        <taxon>Oryzinae</taxon>
        <taxon>Oryza</taxon>
        <taxon>Oryza sativa</taxon>
    </lineage>
</organism>
<sequence>MTILFSAISIGAACRTTADRRLSWCANVHSTPCYLVLRCKWIQTRIESDLRKHMDVFDQLVKDLNYLDVKLDDKDKVIILLSSLPTPHEHVVTTMTYGKVKHDNDTGTSKGKEKRVMRPRLKTTGAGRESPNRRRPWSSCETSY</sequence>
<name>Q5JMV2_ORYSJ</name>
<protein>
    <submittedName>
        <fullName evidence="2">Uncharacterized protein</fullName>
    </submittedName>
</protein>
<proteinExistence type="predicted"/>
<evidence type="ECO:0000256" key="1">
    <source>
        <dbReference type="SAM" id="MobiDB-lite"/>
    </source>
</evidence>
<dbReference type="EMBL" id="AP003259">
    <property type="protein sequence ID" value="BAD87207.1"/>
    <property type="molecule type" value="Genomic_DNA"/>
</dbReference>
<feature type="compositionally biased region" description="Basic and acidic residues" evidence="1">
    <location>
        <begin position="100"/>
        <end position="116"/>
    </location>
</feature>
<gene>
    <name evidence="2" type="primary">P0466H10.27</name>
</gene>
<evidence type="ECO:0000313" key="2">
    <source>
        <dbReference type="EMBL" id="BAD87207.1"/>
    </source>
</evidence>
<feature type="region of interest" description="Disordered" evidence="1">
    <location>
        <begin position="95"/>
        <end position="144"/>
    </location>
</feature>
<reference evidence="2" key="1">
    <citation type="journal article" date="2002" name="Nature">
        <title>The genome sequence and structure of rice chromosome 1.</title>
        <authorList>
            <person name="Sasaki T."/>
            <person name="Matsumoto T."/>
            <person name="Yamamoto K."/>
            <person name="Sakata K."/>
            <person name="Baba T."/>
            <person name="Katayose Y."/>
            <person name="Wu J."/>
            <person name="Niimura Y."/>
            <person name="Cheng Z."/>
            <person name="Nagamura Y."/>
            <person name="Antonio B.A."/>
            <person name="Kanamori H."/>
            <person name="Hosokawa S."/>
            <person name="Masukawa M."/>
            <person name="Arikawa K."/>
            <person name="Chiden Y."/>
            <person name="Hayashi M."/>
            <person name="Okamoto M."/>
            <person name="Ando T."/>
            <person name="Aoki H."/>
            <person name="Arita K."/>
            <person name="Hamada M."/>
            <person name="Harada C."/>
            <person name="Hijishita S."/>
            <person name="Honda M."/>
            <person name="Ichikawa Y."/>
            <person name="Idonuma A."/>
            <person name="Iijima M."/>
            <person name="Ikeda M."/>
            <person name="Ikeno M."/>
            <person name="Itoh S."/>
            <person name="Itoh T."/>
            <person name="Itoh Y."/>
            <person name="Itoh Y."/>
            <person name="Iwabuchi A."/>
            <person name="Kamiya K."/>
            <person name="Karasawa W."/>
            <person name="Katagiri S."/>
            <person name="Kikuta A."/>
            <person name="Kobayashi N."/>
            <person name="Kono I."/>
            <person name="Machita K."/>
            <person name="Maehara T."/>
            <person name="Mizuno H."/>
            <person name="Mizubayashi T."/>
            <person name="Mukai Y."/>
            <person name="Nagasaki H."/>
            <person name="Nakashima M."/>
            <person name="Nakama Y."/>
            <person name="Nakamichi Y."/>
            <person name="Nakamura M."/>
            <person name="Namiki N."/>
            <person name="Negishi M."/>
            <person name="Ohta I."/>
            <person name="Ono N."/>
            <person name="Saji S."/>
            <person name="Sakai K."/>
            <person name="Shibata M."/>
            <person name="Shimokawa T."/>
            <person name="Shomura A."/>
            <person name="Song J."/>
            <person name="Takazaki Y."/>
            <person name="Terasawa K."/>
            <person name="Tsuji K."/>
            <person name="Waki K."/>
            <person name="Yamagata H."/>
            <person name="Yamane H."/>
            <person name="Yoshiki S."/>
            <person name="Yoshihara R."/>
            <person name="Yukawa K."/>
            <person name="Zhong H."/>
            <person name="Iwama H."/>
            <person name="Endo T."/>
            <person name="Ito H."/>
            <person name="Hahn J.H."/>
            <person name="Kim H.I."/>
            <person name="Eun M.Y."/>
            <person name="Yano M."/>
            <person name="Jiang J."/>
            <person name="Gojobori T."/>
        </authorList>
    </citation>
    <scope>NUCLEOTIDE SEQUENCE [LARGE SCALE GENOMIC DNA]</scope>
</reference>
<dbReference type="AlphaFoldDB" id="Q5JMV2"/>
<dbReference type="Pfam" id="PF14223">
    <property type="entry name" value="Retrotran_gag_2"/>
    <property type="match status" value="1"/>
</dbReference>
<dbReference type="Proteomes" id="UP000817658">
    <property type="component" value="Chromosome 1"/>
</dbReference>